<dbReference type="FunFam" id="2.60.40.10:FF:000086">
    <property type="entry name" value="Neural cell adhesion molecule 1"/>
    <property type="match status" value="1"/>
</dbReference>
<organism evidence="14 15">
    <name type="scientific">Oncorhynchus mykiss</name>
    <name type="common">Rainbow trout</name>
    <name type="synonym">Salmo gairdneri</name>
    <dbReference type="NCBI Taxonomy" id="8022"/>
    <lineage>
        <taxon>Eukaryota</taxon>
        <taxon>Metazoa</taxon>
        <taxon>Chordata</taxon>
        <taxon>Craniata</taxon>
        <taxon>Vertebrata</taxon>
        <taxon>Euteleostomi</taxon>
        <taxon>Actinopterygii</taxon>
        <taxon>Neopterygii</taxon>
        <taxon>Teleostei</taxon>
        <taxon>Protacanthopterygii</taxon>
        <taxon>Salmoniformes</taxon>
        <taxon>Salmonidae</taxon>
        <taxon>Salmoninae</taxon>
        <taxon>Oncorhynchus</taxon>
    </lineage>
</organism>
<dbReference type="InterPro" id="IPR036179">
    <property type="entry name" value="Ig-like_dom_sf"/>
</dbReference>
<accession>A0A060Z9A8</accession>
<keyword evidence="7" id="KW-1133">Transmembrane helix</keyword>
<name>A0A060Z9A8_ONCMY</name>
<evidence type="ECO:0000256" key="5">
    <source>
        <dbReference type="ARBA" id="ARBA00022737"/>
    </source>
</evidence>
<protein>
    <recommendedName>
        <fullName evidence="13">Ig-like domain-containing protein</fullName>
    </recommendedName>
</protein>
<evidence type="ECO:0000256" key="1">
    <source>
        <dbReference type="ARBA" id="ARBA00004251"/>
    </source>
</evidence>
<dbReference type="PANTHER" id="PTHR44170">
    <property type="entry name" value="PROTEIN SIDEKICK"/>
    <property type="match status" value="1"/>
</dbReference>
<dbReference type="SUPFAM" id="SSF48726">
    <property type="entry name" value="Immunoglobulin"/>
    <property type="match status" value="3"/>
</dbReference>
<evidence type="ECO:0000313" key="15">
    <source>
        <dbReference type="Proteomes" id="UP000193380"/>
    </source>
</evidence>
<keyword evidence="5" id="KW-0677">Repeat</keyword>
<feature type="compositionally biased region" description="Polar residues" evidence="12">
    <location>
        <begin position="94"/>
        <end position="108"/>
    </location>
</feature>
<feature type="domain" description="Ig-like" evidence="13">
    <location>
        <begin position="268"/>
        <end position="301"/>
    </location>
</feature>
<evidence type="ECO:0000256" key="11">
    <source>
        <dbReference type="ARBA" id="ARBA00023319"/>
    </source>
</evidence>
<evidence type="ECO:0000256" key="4">
    <source>
        <dbReference type="ARBA" id="ARBA00022729"/>
    </source>
</evidence>
<keyword evidence="2" id="KW-1003">Cell membrane</keyword>
<evidence type="ECO:0000256" key="12">
    <source>
        <dbReference type="SAM" id="MobiDB-lite"/>
    </source>
</evidence>
<dbReference type="InterPro" id="IPR009138">
    <property type="entry name" value="Neural_cell_adh"/>
</dbReference>
<dbReference type="PaxDb" id="8022-A0A060Z9A8"/>
<dbReference type="Proteomes" id="UP000193380">
    <property type="component" value="Unassembled WGS sequence"/>
</dbReference>
<dbReference type="InterPro" id="IPR013098">
    <property type="entry name" value="Ig_I-set"/>
</dbReference>
<dbReference type="EMBL" id="FR933615">
    <property type="protein sequence ID" value="CDQ97875.1"/>
    <property type="molecule type" value="Genomic_DNA"/>
</dbReference>
<dbReference type="GO" id="GO:0098609">
    <property type="term" value="P:cell-cell adhesion"/>
    <property type="evidence" value="ECO:0007669"/>
    <property type="project" value="TreeGrafter"/>
</dbReference>
<evidence type="ECO:0000256" key="6">
    <source>
        <dbReference type="ARBA" id="ARBA00022889"/>
    </source>
</evidence>
<sequence length="314" mass="34528">SPLSNVPILFSFQFVWKWRSLPPRERSVSESPSSFCVKLLGPRPHSRSTRPGWTALGPTSVWPPTETSQQKPPSTSSSTKGSPSRTPPPPKSSMKGTTPTLSVTSSAPSPTIIWKHKGVKIQMEKDVRFKILPNNHLQIRGIKKTDEGSYTCEGRLMARGEIDLKIIRVIVNVLPTIRVWQSEVNATAGVGQSAMLTCAADGYPEPMVTWARASVLLESGDKYSFNKDGSEMTIMEVAKLDEGEYTCIAKNKAGESEQEVSLRVFVKPKITFLLNQSTSEMAEQVTLTCEASGDPTPTINWSFGLRPFTEGEQV</sequence>
<evidence type="ECO:0000256" key="10">
    <source>
        <dbReference type="ARBA" id="ARBA00023180"/>
    </source>
</evidence>
<dbReference type="STRING" id="8022.A0A060Z9A8"/>
<dbReference type="Gene3D" id="2.60.40.10">
    <property type="entry name" value="Immunoglobulins"/>
    <property type="match status" value="3"/>
</dbReference>
<keyword evidence="11" id="KW-0393">Immunoglobulin domain</keyword>
<keyword evidence="6" id="KW-0130">Cell adhesion</keyword>
<evidence type="ECO:0000313" key="14">
    <source>
        <dbReference type="EMBL" id="CDQ97875.1"/>
    </source>
</evidence>
<dbReference type="PROSITE" id="PS50835">
    <property type="entry name" value="IG_LIKE"/>
    <property type="match status" value="3"/>
</dbReference>
<keyword evidence="8" id="KW-0472">Membrane</keyword>
<evidence type="ECO:0000256" key="9">
    <source>
        <dbReference type="ARBA" id="ARBA00023157"/>
    </source>
</evidence>
<dbReference type="InterPro" id="IPR003599">
    <property type="entry name" value="Ig_sub"/>
</dbReference>
<evidence type="ECO:0000259" key="13">
    <source>
        <dbReference type="PROSITE" id="PS50835"/>
    </source>
</evidence>
<evidence type="ECO:0000256" key="2">
    <source>
        <dbReference type="ARBA" id="ARBA00022475"/>
    </source>
</evidence>
<dbReference type="GO" id="GO:0005886">
    <property type="term" value="C:plasma membrane"/>
    <property type="evidence" value="ECO:0007669"/>
    <property type="project" value="UniProtKB-SubCell"/>
</dbReference>
<dbReference type="PANTHER" id="PTHR44170:SF6">
    <property type="entry name" value="CONTACTIN"/>
    <property type="match status" value="1"/>
</dbReference>
<dbReference type="FunFam" id="2.60.40.10:FF:000636">
    <property type="entry name" value="Neural cell adhesion molecule 2"/>
    <property type="match status" value="1"/>
</dbReference>
<feature type="domain" description="Ig-like" evidence="13">
    <location>
        <begin position="73"/>
        <end position="152"/>
    </location>
</feature>
<comment type="subcellular location">
    <subcellularLocation>
        <location evidence="1">Cell membrane</location>
        <topology evidence="1">Single-pass type I membrane protein</topology>
    </subcellularLocation>
</comment>
<keyword evidence="4" id="KW-0732">Signal</keyword>
<dbReference type="PRINTS" id="PR01838">
    <property type="entry name" value="NCAMFAMILY"/>
</dbReference>
<keyword evidence="3" id="KW-0812">Transmembrane</keyword>
<dbReference type="InterPro" id="IPR007110">
    <property type="entry name" value="Ig-like_dom"/>
</dbReference>
<dbReference type="AlphaFoldDB" id="A0A060Z9A8"/>
<keyword evidence="9" id="KW-1015">Disulfide bond</keyword>
<reference evidence="14" key="1">
    <citation type="journal article" date="2014" name="Nat. Commun.">
        <title>The rainbow trout genome provides novel insights into evolution after whole-genome duplication in vertebrates.</title>
        <authorList>
            <person name="Berthelot C."/>
            <person name="Brunet F."/>
            <person name="Chalopin D."/>
            <person name="Juanchich A."/>
            <person name="Bernard M."/>
            <person name="Noel B."/>
            <person name="Bento P."/>
            <person name="Da Silva C."/>
            <person name="Labadie K."/>
            <person name="Alberti A."/>
            <person name="Aury J.M."/>
            <person name="Louis A."/>
            <person name="Dehais P."/>
            <person name="Bardou P."/>
            <person name="Montfort J."/>
            <person name="Klopp C."/>
            <person name="Cabau C."/>
            <person name="Gaspin C."/>
            <person name="Thorgaard G.H."/>
            <person name="Boussaha M."/>
            <person name="Quillet E."/>
            <person name="Guyomard R."/>
            <person name="Galiana D."/>
            <person name="Bobe J."/>
            <person name="Volff J.N."/>
            <person name="Genet C."/>
            <person name="Wincker P."/>
            <person name="Jaillon O."/>
            <person name="Roest Crollius H."/>
            <person name="Guiguen Y."/>
        </authorList>
    </citation>
    <scope>NUCLEOTIDE SEQUENCE [LARGE SCALE GENOMIC DNA]</scope>
</reference>
<dbReference type="InterPro" id="IPR013783">
    <property type="entry name" value="Ig-like_fold"/>
</dbReference>
<keyword evidence="10" id="KW-0325">Glycoprotein</keyword>
<feature type="non-terminal residue" evidence="14">
    <location>
        <position position="1"/>
    </location>
</feature>
<dbReference type="InterPro" id="IPR003598">
    <property type="entry name" value="Ig_sub2"/>
</dbReference>
<reference evidence="14" key="2">
    <citation type="submission" date="2014-03" db="EMBL/GenBank/DDBJ databases">
        <authorList>
            <person name="Genoscope - CEA"/>
        </authorList>
    </citation>
    <scope>NUCLEOTIDE SEQUENCE</scope>
</reference>
<evidence type="ECO:0000256" key="7">
    <source>
        <dbReference type="ARBA" id="ARBA00022989"/>
    </source>
</evidence>
<gene>
    <name evidence="14" type="ORF">GSONMT00003757001</name>
</gene>
<feature type="compositionally biased region" description="Low complexity" evidence="12">
    <location>
        <begin position="63"/>
        <end position="84"/>
    </location>
</feature>
<proteinExistence type="predicted"/>
<dbReference type="Pfam" id="PF13927">
    <property type="entry name" value="Ig_3"/>
    <property type="match status" value="1"/>
</dbReference>
<evidence type="ECO:0000256" key="8">
    <source>
        <dbReference type="ARBA" id="ARBA00023136"/>
    </source>
</evidence>
<dbReference type="Pfam" id="PF07679">
    <property type="entry name" value="I-set"/>
    <property type="match status" value="1"/>
</dbReference>
<dbReference type="SMART" id="SM00408">
    <property type="entry name" value="IGc2"/>
    <property type="match status" value="2"/>
</dbReference>
<feature type="domain" description="Ig-like" evidence="13">
    <location>
        <begin position="175"/>
        <end position="261"/>
    </location>
</feature>
<dbReference type="SMART" id="SM00409">
    <property type="entry name" value="IG"/>
    <property type="match status" value="2"/>
</dbReference>
<evidence type="ECO:0000256" key="3">
    <source>
        <dbReference type="ARBA" id="ARBA00022692"/>
    </source>
</evidence>
<feature type="region of interest" description="Disordered" evidence="12">
    <location>
        <begin position="24"/>
        <end position="108"/>
    </location>
</feature>